<dbReference type="GO" id="GO:0043565">
    <property type="term" value="F:sequence-specific DNA binding"/>
    <property type="evidence" value="ECO:0007669"/>
    <property type="project" value="InterPro"/>
</dbReference>
<proteinExistence type="predicted"/>
<accession>A0A6P0HME3</accession>
<name>A0A6P0HME3_9ACTN</name>
<feature type="domain" description="HTH araC/xylS-type" evidence="4">
    <location>
        <begin position="220"/>
        <end position="319"/>
    </location>
</feature>
<dbReference type="AlphaFoldDB" id="A0A6P0HME3"/>
<sequence length="320" mass="33924">MARVAAPLASHRVLSTTSIDAARVSVAASLAPHRLTPLRRDDDFRARHHAVDLGDLSLHFIDYGCEVEVGVDGLDFQLVQIPLAGRARIRAGGDTVEVGPGTAALTPLGRALQMRYSCGNPRVMVRIAGGLLRERTDLARATGVLPAAPGVQSLDLTRGAARTWRGVVDLVLADLDRPDGLASVPSAAAALQTALVDGLVAAVAPRCEAPVATPQERVVLRAARLIEEHCAEPLGTPDVAEAVHLSVRALQAGFRAHLDTTPTAYLRRVRLERVRASLLDGSASSVTEAALRWGAGHLGRLSGDYRAAFGETPSETLRRR</sequence>
<evidence type="ECO:0000256" key="3">
    <source>
        <dbReference type="ARBA" id="ARBA00023163"/>
    </source>
</evidence>
<keyword evidence="6" id="KW-1185">Reference proteome</keyword>
<dbReference type="Proteomes" id="UP000468687">
    <property type="component" value="Unassembled WGS sequence"/>
</dbReference>
<dbReference type="InterPro" id="IPR050204">
    <property type="entry name" value="AraC_XylS_family_regulators"/>
</dbReference>
<dbReference type="Pfam" id="PF12833">
    <property type="entry name" value="HTH_18"/>
    <property type="match status" value="1"/>
</dbReference>
<keyword evidence="1" id="KW-0805">Transcription regulation</keyword>
<dbReference type="InterPro" id="IPR009057">
    <property type="entry name" value="Homeodomain-like_sf"/>
</dbReference>
<dbReference type="SMART" id="SM00342">
    <property type="entry name" value="HTH_ARAC"/>
    <property type="match status" value="1"/>
</dbReference>
<evidence type="ECO:0000313" key="6">
    <source>
        <dbReference type="Proteomes" id="UP000468687"/>
    </source>
</evidence>
<dbReference type="Gene3D" id="1.10.10.60">
    <property type="entry name" value="Homeodomain-like"/>
    <property type="match status" value="1"/>
</dbReference>
<dbReference type="PANTHER" id="PTHR46796:SF12">
    <property type="entry name" value="HTH-TYPE DNA-BINDING TRANSCRIPTIONAL ACTIVATOR EUTR"/>
    <property type="match status" value="1"/>
</dbReference>
<evidence type="ECO:0000256" key="1">
    <source>
        <dbReference type="ARBA" id="ARBA00023015"/>
    </source>
</evidence>
<dbReference type="InterPro" id="IPR018060">
    <property type="entry name" value="HTH_AraC"/>
</dbReference>
<gene>
    <name evidence="5" type="ORF">G3T38_14350</name>
</gene>
<organism evidence="5 6">
    <name type="scientific">Nocardioides zeae</name>
    <dbReference type="NCBI Taxonomy" id="1457234"/>
    <lineage>
        <taxon>Bacteria</taxon>
        <taxon>Bacillati</taxon>
        <taxon>Actinomycetota</taxon>
        <taxon>Actinomycetes</taxon>
        <taxon>Propionibacteriales</taxon>
        <taxon>Nocardioidaceae</taxon>
        <taxon>Nocardioides</taxon>
    </lineage>
</organism>
<dbReference type="GO" id="GO:0003700">
    <property type="term" value="F:DNA-binding transcription factor activity"/>
    <property type="evidence" value="ECO:0007669"/>
    <property type="project" value="InterPro"/>
</dbReference>
<dbReference type="PANTHER" id="PTHR46796">
    <property type="entry name" value="HTH-TYPE TRANSCRIPTIONAL ACTIVATOR RHAS-RELATED"/>
    <property type="match status" value="1"/>
</dbReference>
<keyword evidence="3" id="KW-0804">Transcription</keyword>
<dbReference type="RefSeq" id="WP_163773014.1">
    <property type="nucleotide sequence ID" value="NZ_JAAGXA010000010.1"/>
</dbReference>
<evidence type="ECO:0000256" key="2">
    <source>
        <dbReference type="ARBA" id="ARBA00023125"/>
    </source>
</evidence>
<dbReference type="EMBL" id="JAAGXA010000010">
    <property type="protein sequence ID" value="NEN79460.1"/>
    <property type="molecule type" value="Genomic_DNA"/>
</dbReference>
<comment type="caution">
    <text evidence="5">The sequence shown here is derived from an EMBL/GenBank/DDBJ whole genome shotgun (WGS) entry which is preliminary data.</text>
</comment>
<dbReference type="SUPFAM" id="SSF46689">
    <property type="entry name" value="Homeodomain-like"/>
    <property type="match status" value="1"/>
</dbReference>
<dbReference type="InterPro" id="IPR035418">
    <property type="entry name" value="AraC-bd_2"/>
</dbReference>
<evidence type="ECO:0000313" key="5">
    <source>
        <dbReference type="EMBL" id="NEN79460.1"/>
    </source>
</evidence>
<reference evidence="5 6" key="1">
    <citation type="journal article" date="2014" name="Int. J. Syst. Evol. Microbiol.">
        <title>Nocardioides zeae sp. nov., isolated from the stem of Zea mays.</title>
        <authorList>
            <person name="Glaeser S.P."/>
            <person name="McInroy J.A."/>
            <person name="Busse H.J."/>
            <person name="Kampfer P."/>
        </authorList>
    </citation>
    <scope>NUCLEOTIDE SEQUENCE [LARGE SCALE GENOMIC DNA]</scope>
    <source>
        <strain evidence="5 6">JCM 30728</strain>
    </source>
</reference>
<dbReference type="Pfam" id="PF14525">
    <property type="entry name" value="AraC_binding_2"/>
    <property type="match status" value="1"/>
</dbReference>
<dbReference type="PROSITE" id="PS01124">
    <property type="entry name" value="HTH_ARAC_FAMILY_2"/>
    <property type="match status" value="1"/>
</dbReference>
<evidence type="ECO:0000259" key="4">
    <source>
        <dbReference type="PROSITE" id="PS01124"/>
    </source>
</evidence>
<protein>
    <submittedName>
        <fullName evidence="5">AraC family transcriptional regulator</fullName>
    </submittedName>
</protein>
<keyword evidence="2" id="KW-0238">DNA-binding</keyword>